<dbReference type="GO" id="GO:0051082">
    <property type="term" value="F:unfolded protein binding"/>
    <property type="evidence" value="ECO:0007669"/>
    <property type="project" value="TreeGrafter"/>
</dbReference>
<dbReference type="Pfam" id="PF00011">
    <property type="entry name" value="HSP20"/>
    <property type="match status" value="1"/>
</dbReference>
<dbReference type="GO" id="GO:0042026">
    <property type="term" value="P:protein refolding"/>
    <property type="evidence" value="ECO:0007669"/>
    <property type="project" value="TreeGrafter"/>
</dbReference>
<name>A0A8J2JFA3_9HEXA</name>
<protein>
    <recommendedName>
        <fullName evidence="4">SHSP domain-containing protein</fullName>
    </recommendedName>
</protein>
<feature type="compositionally biased region" description="Basic residues" evidence="3">
    <location>
        <begin position="75"/>
        <end position="91"/>
    </location>
</feature>
<organism evidence="5 6">
    <name type="scientific">Allacma fusca</name>
    <dbReference type="NCBI Taxonomy" id="39272"/>
    <lineage>
        <taxon>Eukaryota</taxon>
        <taxon>Metazoa</taxon>
        <taxon>Ecdysozoa</taxon>
        <taxon>Arthropoda</taxon>
        <taxon>Hexapoda</taxon>
        <taxon>Collembola</taxon>
        <taxon>Symphypleona</taxon>
        <taxon>Sminthuridae</taxon>
        <taxon>Allacma</taxon>
    </lineage>
</organism>
<dbReference type="PROSITE" id="PS01031">
    <property type="entry name" value="SHSP"/>
    <property type="match status" value="1"/>
</dbReference>
<reference evidence="5" key="1">
    <citation type="submission" date="2021-06" db="EMBL/GenBank/DDBJ databases">
        <authorList>
            <person name="Hodson N. C."/>
            <person name="Mongue J. A."/>
            <person name="Jaron S. K."/>
        </authorList>
    </citation>
    <scope>NUCLEOTIDE SEQUENCE</scope>
</reference>
<keyword evidence="6" id="KW-1185">Reference proteome</keyword>
<comment type="caution">
    <text evidence="5">The sequence shown here is derived from an EMBL/GenBank/DDBJ whole genome shotgun (WGS) entry which is preliminary data.</text>
</comment>
<dbReference type="AlphaFoldDB" id="A0A8J2JFA3"/>
<dbReference type="EMBL" id="CAJVCH010058876">
    <property type="protein sequence ID" value="CAG7719128.1"/>
    <property type="molecule type" value="Genomic_DNA"/>
</dbReference>
<dbReference type="GO" id="GO:0005634">
    <property type="term" value="C:nucleus"/>
    <property type="evidence" value="ECO:0007669"/>
    <property type="project" value="TreeGrafter"/>
</dbReference>
<evidence type="ECO:0000259" key="4">
    <source>
        <dbReference type="PROSITE" id="PS01031"/>
    </source>
</evidence>
<dbReference type="InterPro" id="IPR002068">
    <property type="entry name" value="A-crystallin/Hsp20_dom"/>
</dbReference>
<evidence type="ECO:0000313" key="5">
    <source>
        <dbReference type="EMBL" id="CAG7719128.1"/>
    </source>
</evidence>
<dbReference type="OrthoDB" id="1431247at2759"/>
<dbReference type="InterPro" id="IPR001436">
    <property type="entry name" value="Alpha-crystallin/sHSP_animal"/>
</dbReference>
<dbReference type="GO" id="GO:0005737">
    <property type="term" value="C:cytoplasm"/>
    <property type="evidence" value="ECO:0007669"/>
    <property type="project" value="TreeGrafter"/>
</dbReference>
<accession>A0A8J2JFA3</accession>
<proteinExistence type="inferred from homology"/>
<dbReference type="Proteomes" id="UP000708208">
    <property type="component" value="Unassembled WGS sequence"/>
</dbReference>
<dbReference type="PANTHER" id="PTHR45640">
    <property type="entry name" value="HEAT SHOCK PROTEIN HSP-12.2-RELATED"/>
    <property type="match status" value="1"/>
</dbReference>
<comment type="similarity">
    <text evidence="1 2">Belongs to the small heat shock protein (HSP20) family.</text>
</comment>
<dbReference type="PANTHER" id="PTHR45640:SF26">
    <property type="entry name" value="RE23625P"/>
    <property type="match status" value="1"/>
</dbReference>
<feature type="region of interest" description="Disordered" evidence="3">
    <location>
        <begin position="71"/>
        <end position="91"/>
    </location>
</feature>
<feature type="domain" description="SHSP" evidence="4">
    <location>
        <begin position="219"/>
        <end position="330"/>
    </location>
</feature>
<evidence type="ECO:0000313" key="6">
    <source>
        <dbReference type="Proteomes" id="UP000708208"/>
    </source>
</evidence>
<dbReference type="CDD" id="cd06526">
    <property type="entry name" value="metazoan_ACD"/>
    <property type="match status" value="1"/>
</dbReference>
<evidence type="ECO:0000256" key="1">
    <source>
        <dbReference type="PROSITE-ProRule" id="PRU00285"/>
    </source>
</evidence>
<dbReference type="GO" id="GO:0009408">
    <property type="term" value="P:response to heat"/>
    <property type="evidence" value="ECO:0007669"/>
    <property type="project" value="TreeGrafter"/>
</dbReference>
<evidence type="ECO:0000256" key="3">
    <source>
        <dbReference type="SAM" id="MobiDB-lite"/>
    </source>
</evidence>
<sequence>MLPLCYASTKPWGEAKVFIILDQHIFNSRSCSRLIILCESTTNFEIPLTMTRGCVFIPVTAEDMGFTLDSQSGISRRRNRNRRGNKSKNNLRYRTSDGLWASLFAPEESESSSEMEDVEFVMGSDQKGQCQKQQCEDLVVLEDSDSDDSFDSDIEVEFVDNRRRRRNKRRQERRRRMRVAKQKQVVGEEEDIVAVESSSESDDNDSDVEEECILDFSSNLQSLKEADAVINEDNDKYEFSLQLADVTPENITVSLKDQVLTISAMKEEVSDDGCTKLLQQLTKKIILPENVLEKELKSSLSPNGLLKIEAPLAKPQPVALEGKSIPIQIEIEESTN</sequence>
<gene>
    <name evidence="5" type="ORF">AFUS01_LOCUS8469</name>
</gene>
<evidence type="ECO:0000256" key="2">
    <source>
        <dbReference type="RuleBase" id="RU003616"/>
    </source>
</evidence>